<dbReference type="Gene3D" id="3.40.50.300">
    <property type="entry name" value="P-loop containing nucleotide triphosphate hydrolases"/>
    <property type="match status" value="2"/>
</dbReference>
<dbReference type="GO" id="GO:0005524">
    <property type="term" value="F:ATP binding"/>
    <property type="evidence" value="ECO:0007669"/>
    <property type="project" value="UniProtKB-KW"/>
</dbReference>
<dbReference type="InterPro" id="IPR011545">
    <property type="entry name" value="DEAD/DEAH_box_helicase_dom"/>
</dbReference>
<dbReference type="InterPro" id="IPR043502">
    <property type="entry name" value="DNA/RNA_pol_sf"/>
</dbReference>
<dbReference type="Pfam" id="PF00476">
    <property type="entry name" value="DNA_pol_A"/>
    <property type="match status" value="1"/>
</dbReference>
<dbReference type="InterPro" id="IPR019760">
    <property type="entry name" value="DNA-dir_DNA_pol_A_CS"/>
</dbReference>
<reference evidence="11 12" key="1">
    <citation type="journal article" date="2024" name="Nat. Commun.">
        <title>Phylogenomics reveals the evolutionary origins of lichenization in chlorophyte algae.</title>
        <authorList>
            <person name="Puginier C."/>
            <person name="Libourel C."/>
            <person name="Otte J."/>
            <person name="Skaloud P."/>
            <person name="Haon M."/>
            <person name="Grisel S."/>
            <person name="Petersen M."/>
            <person name="Berrin J.G."/>
            <person name="Delaux P.M."/>
            <person name="Dal Grande F."/>
            <person name="Keller J."/>
        </authorList>
    </citation>
    <scope>NUCLEOTIDE SEQUENCE [LARGE SCALE GENOMIC DNA]</scope>
    <source>
        <strain evidence="11 12">SAG 245.80</strain>
    </source>
</reference>
<feature type="domain" description="Helicase ATP-binding" evidence="9">
    <location>
        <begin position="236"/>
        <end position="417"/>
    </location>
</feature>
<dbReference type="SMART" id="SM00490">
    <property type="entry name" value="HELICc"/>
    <property type="match status" value="1"/>
</dbReference>
<feature type="region of interest" description="Disordered" evidence="8">
    <location>
        <begin position="146"/>
        <end position="165"/>
    </location>
</feature>
<dbReference type="Gene3D" id="3.30.70.370">
    <property type="match status" value="1"/>
</dbReference>
<keyword evidence="6" id="KW-0239">DNA-directed DNA polymerase</keyword>
<dbReference type="PRINTS" id="PR00868">
    <property type="entry name" value="DNAPOLI"/>
</dbReference>
<dbReference type="InterPro" id="IPR027417">
    <property type="entry name" value="P-loop_NTPase"/>
</dbReference>
<dbReference type="GO" id="GO:0006261">
    <property type="term" value="P:DNA-templated DNA replication"/>
    <property type="evidence" value="ECO:0007669"/>
    <property type="project" value="InterPro"/>
</dbReference>
<dbReference type="InterPro" id="IPR001650">
    <property type="entry name" value="Helicase_C-like"/>
</dbReference>
<dbReference type="SMART" id="SM00482">
    <property type="entry name" value="POLAc"/>
    <property type="match status" value="1"/>
</dbReference>
<keyword evidence="2" id="KW-0808">Transferase</keyword>
<dbReference type="Gene3D" id="3.30.420.10">
    <property type="entry name" value="Ribonuclease H-like superfamily/Ribonuclease H"/>
    <property type="match status" value="1"/>
</dbReference>
<dbReference type="InterPro" id="IPR001098">
    <property type="entry name" value="DNA-dir_DNA_pol_A_palm_dom"/>
</dbReference>
<evidence type="ECO:0000259" key="10">
    <source>
        <dbReference type="PROSITE" id="PS51194"/>
    </source>
</evidence>
<organism evidence="11 12">
    <name type="scientific">Elliptochloris bilobata</name>
    <dbReference type="NCBI Taxonomy" id="381761"/>
    <lineage>
        <taxon>Eukaryota</taxon>
        <taxon>Viridiplantae</taxon>
        <taxon>Chlorophyta</taxon>
        <taxon>core chlorophytes</taxon>
        <taxon>Trebouxiophyceae</taxon>
        <taxon>Trebouxiophyceae incertae sedis</taxon>
        <taxon>Elliptochloris clade</taxon>
        <taxon>Elliptochloris</taxon>
    </lineage>
</organism>
<proteinExistence type="predicted"/>
<dbReference type="GO" id="GO:0003887">
    <property type="term" value="F:DNA-directed DNA polymerase activity"/>
    <property type="evidence" value="ECO:0007669"/>
    <property type="project" value="UniProtKB-KW"/>
</dbReference>
<comment type="caution">
    <text evidence="11">The sequence shown here is derived from an EMBL/GenBank/DDBJ whole genome shotgun (WGS) entry which is preliminary data.</text>
</comment>
<dbReference type="InterPro" id="IPR036397">
    <property type="entry name" value="RNaseH_sf"/>
</dbReference>
<dbReference type="Pfam" id="PF20470">
    <property type="entry name" value="HTH_61"/>
    <property type="match status" value="1"/>
</dbReference>
<dbReference type="Pfam" id="PF00270">
    <property type="entry name" value="DEAD"/>
    <property type="match status" value="1"/>
</dbReference>
<evidence type="ECO:0000256" key="8">
    <source>
        <dbReference type="SAM" id="MobiDB-lite"/>
    </source>
</evidence>
<dbReference type="Pfam" id="PF21099">
    <property type="entry name" value="POLQ_helical"/>
    <property type="match status" value="1"/>
</dbReference>
<dbReference type="CDD" id="cd18026">
    <property type="entry name" value="DEXHc_POLQ-like"/>
    <property type="match status" value="1"/>
</dbReference>
<dbReference type="PROSITE" id="PS00447">
    <property type="entry name" value="DNA_POLYMERASE_A"/>
    <property type="match status" value="1"/>
</dbReference>
<evidence type="ECO:0000256" key="1">
    <source>
        <dbReference type="ARBA" id="ARBA00012417"/>
    </source>
</evidence>
<dbReference type="CDD" id="cd18795">
    <property type="entry name" value="SF2_C_Ski2"/>
    <property type="match status" value="1"/>
</dbReference>
<sequence length="1830" mass="194621">MTNPAGAARDTGAGRPRQRKRPLHTARLARYLNLNNSPSPEQGSRKRSAEGPPGGRAEMAERMRKLLRRIAGRADPPPAPAAESGGAVLPLAEAAPGERGAVHFKGESSPACSHDAIMARSPAWPGISQTNCELAALVDRMEHCAPSAAPRGASPGSQRPTASPLPVRLRLRNAAIIRRHRLKAEACSGGTAEAAAELAARQRRLETYLPGQVIEAFRKTGVTRDLYQWQAEALNVAGVLAGGNLVYSAPTSAGKSAVAEVLMLRRVIHTKRPALLVLPFVSLCSEKVAHLERLLAPLNREVRAHYSDKGALGPITEAVGAIVCTFEKANGLMCRLLEEEALGQLSCIVVDELHMVGDTSRGYLLELLLTKLRYATADIAPEDVAAGEGVQIVGMSATMPNARAVADWLGAQLYETTFRPVPLAKYIKVGAQLVTPAGEVVQELPPRPQLARDEGRAWREDRDHAMALTWQTVRDGKSVLIFCATKRECEATALQAKHLLGSIPERAVPGAAAAAAGSQVCRASLEIDLRRVPGGGHHVLAETLPFGVAFHYSTLESEEKRIVETAFRVGAVRVLAATSTLAAGVNLPAARVILRHHYQGLKRPENFLTSTEVRQMAGRAGRTGLDETGEAIIIVPERDEAAKKYIYKVMQDCVDPVRSCLSIDELGMKRAVLEAVASRAVVSARDVKKFAGSTLLNHTDADCTTAAPKGATPAAGAAAAPKKPGNAVSSAVVAATLDALHWLRNARMLCLDGDKWAPRPLGLATQASGLPPQDALLVKQDLDRAMSSLNQETDLHLAFLVTPVHEKLPLKDEWTVYNMRFSRLKGCQCQVERLVGLDLGCRSWLQGMATGGRLNIGNTDHMAWARVCRRLYAALVLDELLQEVSVKDVVATYQLDRAAVEGLQVAAGKYAGRLAAFCDRLGYSGMEVLLARFQARVSHGVRQEIVALTELAKVGAVRARLLFASGLRTPEAIAAAEVAAIETALAKGERGADGGGKPARAIKRSALLIKKSALESVRQLARKRAEEAAAAAAALAALGSAAPATQDGHGASPASGSGSVLSGASVARMTQGLPPLEKGVVLVEGGATAGFCTAWAAQERWAFAVDFTPLKGAHGDPELALPPLPGVSAHAAPTPLLSPEEALDAAAAAHAAVRLHGIAVAWTKDAVFYVRAAPEHWEAIAGVFERGGRALACNGTLEGLRQEEPPAGRTSSATLKVTHGAKDQLRALAGVCACEAGSVLRPVELGDAVVDVRVVAWLLDPDACGDSSVSDSLEQDARARKAATVEGLLGRVNREAHDKAAATARLGKEVLGRRGEAEQACVRAAMAWRLYENQCKQMKLQNLGPAMGQVEGPLARVLASMESTGLAVSRRVVREHKAPLRARLYAVPADVADVVRQLRGDRQAGRPPDLSSPLAVSQLLFNSAPEGLALEPPPGAHRNKNGTLSTADATLEDLAAQYLAGAGADARVVQLIRLIQEHRGLSKYLNDFTSSIERHTGESAFNTPGCQGELVRISATILQSTSATGRLATEAPNLQCIPRPRAFQVYDSHTPAGGGPKGLHEHNANLRAAFVAPPGRVLLSADYGQLELRLMAHFSADEGLVAMLSDPGQDPFTLYASQWLGTPLDQVTPAQRTQAKAIAYGLLYGKGRAALAAELGIAPGEAARLMDSFRRSIPGLDAWLTAAVRDCKATRTQHIETLGARRRYLTDITSEDGTRRSRAERQAVNSICQGSAADLVKWAMVDLHARLRAAFPSPCACRLLLQVHDELLFEMEAAALPAAARLVRERMAAAGNELSRARGRVGLRVPLTVKLNVGRSWGELTPYEPPLLKG</sequence>
<keyword evidence="4" id="KW-0547">Nucleotide-binding</keyword>
<dbReference type="SUPFAM" id="SSF158702">
    <property type="entry name" value="Sec63 N-terminal domain-like"/>
    <property type="match status" value="1"/>
</dbReference>
<dbReference type="SUPFAM" id="SSF56672">
    <property type="entry name" value="DNA/RNA polymerases"/>
    <property type="match status" value="1"/>
</dbReference>
<gene>
    <name evidence="11" type="ORF">WJX81_001769</name>
</gene>
<dbReference type="GO" id="GO:0006302">
    <property type="term" value="P:double-strand break repair"/>
    <property type="evidence" value="ECO:0007669"/>
    <property type="project" value="TreeGrafter"/>
</dbReference>
<dbReference type="PANTHER" id="PTHR10133:SF62">
    <property type="entry name" value="DNA POLYMERASE THETA"/>
    <property type="match status" value="1"/>
</dbReference>
<evidence type="ECO:0000313" key="11">
    <source>
        <dbReference type="EMBL" id="KAK9836945.1"/>
    </source>
</evidence>
<dbReference type="InterPro" id="IPR046931">
    <property type="entry name" value="HTH_61"/>
</dbReference>
<dbReference type="Pfam" id="PF00271">
    <property type="entry name" value="Helicase_C"/>
    <property type="match status" value="1"/>
</dbReference>
<dbReference type="Gene3D" id="1.20.1060.10">
    <property type="entry name" value="Taq DNA Polymerase, Chain T, domain 4"/>
    <property type="match status" value="1"/>
</dbReference>
<dbReference type="FunFam" id="3.40.50.300:FF:000968">
    <property type="entry name" value="Helicase and polymerase-containing protein TEBICHI"/>
    <property type="match status" value="1"/>
</dbReference>
<dbReference type="InterPro" id="IPR048960">
    <property type="entry name" value="POLQ-like_helical"/>
</dbReference>
<feature type="compositionally biased region" description="Polar residues" evidence="8">
    <location>
        <begin position="33"/>
        <end position="42"/>
    </location>
</feature>
<dbReference type="Gene3D" id="1.10.3380.20">
    <property type="match status" value="1"/>
</dbReference>
<comment type="catalytic activity">
    <reaction evidence="7">
        <text>DNA(n) + a 2'-deoxyribonucleoside 5'-triphosphate = DNA(n+1) + diphosphate</text>
        <dbReference type="Rhea" id="RHEA:22508"/>
        <dbReference type="Rhea" id="RHEA-COMP:17339"/>
        <dbReference type="Rhea" id="RHEA-COMP:17340"/>
        <dbReference type="ChEBI" id="CHEBI:33019"/>
        <dbReference type="ChEBI" id="CHEBI:61560"/>
        <dbReference type="ChEBI" id="CHEBI:173112"/>
        <dbReference type="EC" id="2.7.7.7"/>
    </reaction>
</comment>
<dbReference type="SMART" id="SM00487">
    <property type="entry name" value="DEXDc"/>
    <property type="match status" value="1"/>
</dbReference>
<evidence type="ECO:0000256" key="6">
    <source>
        <dbReference type="ARBA" id="ARBA00022932"/>
    </source>
</evidence>
<evidence type="ECO:0000256" key="5">
    <source>
        <dbReference type="ARBA" id="ARBA00022840"/>
    </source>
</evidence>
<accession>A0AAW1RTG0</accession>
<evidence type="ECO:0000256" key="2">
    <source>
        <dbReference type="ARBA" id="ARBA00022679"/>
    </source>
</evidence>
<dbReference type="InterPro" id="IPR014001">
    <property type="entry name" value="Helicase_ATP-bd"/>
</dbReference>
<protein>
    <recommendedName>
        <fullName evidence="1">DNA-directed DNA polymerase</fullName>
        <ecNumber evidence="1">2.7.7.7</ecNumber>
    </recommendedName>
</protein>
<evidence type="ECO:0000256" key="3">
    <source>
        <dbReference type="ARBA" id="ARBA00022695"/>
    </source>
</evidence>
<dbReference type="Proteomes" id="UP001445335">
    <property type="component" value="Unassembled WGS sequence"/>
</dbReference>
<dbReference type="EMBL" id="JALJOU010000024">
    <property type="protein sequence ID" value="KAK9836945.1"/>
    <property type="molecule type" value="Genomic_DNA"/>
</dbReference>
<keyword evidence="3" id="KW-0548">Nucleotidyltransferase</keyword>
<feature type="compositionally biased region" description="Low complexity" evidence="8">
    <location>
        <begin position="146"/>
        <end position="157"/>
    </location>
</feature>
<evidence type="ECO:0000256" key="7">
    <source>
        <dbReference type="ARBA" id="ARBA00049244"/>
    </source>
</evidence>
<evidence type="ECO:0000259" key="9">
    <source>
        <dbReference type="PROSITE" id="PS51192"/>
    </source>
</evidence>
<keyword evidence="12" id="KW-1185">Reference proteome</keyword>
<dbReference type="EC" id="2.7.7.7" evidence="1"/>
<dbReference type="InterPro" id="IPR002298">
    <property type="entry name" value="DNA_polymerase_A"/>
</dbReference>
<dbReference type="Gene3D" id="1.10.150.20">
    <property type="entry name" value="5' to 3' exonuclease, C-terminal subdomain"/>
    <property type="match status" value="1"/>
</dbReference>
<dbReference type="PANTHER" id="PTHR10133">
    <property type="entry name" value="DNA POLYMERASE I"/>
    <property type="match status" value="1"/>
</dbReference>
<feature type="domain" description="Helicase C-terminal" evidence="10">
    <location>
        <begin position="467"/>
        <end position="667"/>
    </location>
</feature>
<dbReference type="CDD" id="cd08638">
    <property type="entry name" value="DNA_pol_A_theta"/>
    <property type="match status" value="1"/>
</dbReference>
<dbReference type="FunFam" id="1.10.150.20:FF:000002">
    <property type="entry name" value="DNA polymerase I"/>
    <property type="match status" value="1"/>
</dbReference>
<dbReference type="PROSITE" id="PS51194">
    <property type="entry name" value="HELICASE_CTER"/>
    <property type="match status" value="1"/>
</dbReference>
<keyword evidence="5" id="KW-0067">ATP-binding</keyword>
<name>A0AAW1RTG0_9CHLO</name>
<dbReference type="PROSITE" id="PS51192">
    <property type="entry name" value="HELICASE_ATP_BIND_1"/>
    <property type="match status" value="1"/>
</dbReference>
<evidence type="ECO:0000256" key="4">
    <source>
        <dbReference type="ARBA" id="ARBA00022741"/>
    </source>
</evidence>
<dbReference type="SUPFAM" id="SSF52540">
    <property type="entry name" value="P-loop containing nucleoside triphosphate hydrolases"/>
    <property type="match status" value="1"/>
</dbReference>
<dbReference type="GO" id="GO:0003677">
    <property type="term" value="F:DNA binding"/>
    <property type="evidence" value="ECO:0007669"/>
    <property type="project" value="InterPro"/>
</dbReference>
<evidence type="ECO:0000313" key="12">
    <source>
        <dbReference type="Proteomes" id="UP001445335"/>
    </source>
</evidence>
<feature type="region of interest" description="Disordered" evidence="8">
    <location>
        <begin position="1"/>
        <end position="57"/>
    </location>
</feature>